<dbReference type="EMBL" id="ML213537">
    <property type="protein sequence ID" value="TFK45735.1"/>
    <property type="molecule type" value="Genomic_DNA"/>
</dbReference>
<organism evidence="1 2">
    <name type="scientific">Heliocybe sulcata</name>
    <dbReference type="NCBI Taxonomy" id="5364"/>
    <lineage>
        <taxon>Eukaryota</taxon>
        <taxon>Fungi</taxon>
        <taxon>Dikarya</taxon>
        <taxon>Basidiomycota</taxon>
        <taxon>Agaricomycotina</taxon>
        <taxon>Agaricomycetes</taxon>
        <taxon>Gloeophyllales</taxon>
        <taxon>Gloeophyllaceae</taxon>
        <taxon>Heliocybe</taxon>
    </lineage>
</organism>
<protein>
    <submittedName>
        <fullName evidence="1">Uncharacterized protein</fullName>
    </submittedName>
</protein>
<evidence type="ECO:0000313" key="1">
    <source>
        <dbReference type="EMBL" id="TFK45735.1"/>
    </source>
</evidence>
<reference evidence="1 2" key="1">
    <citation type="journal article" date="2019" name="Nat. Ecol. Evol.">
        <title>Megaphylogeny resolves global patterns of mushroom evolution.</title>
        <authorList>
            <person name="Varga T."/>
            <person name="Krizsan K."/>
            <person name="Foldi C."/>
            <person name="Dima B."/>
            <person name="Sanchez-Garcia M."/>
            <person name="Sanchez-Ramirez S."/>
            <person name="Szollosi G.J."/>
            <person name="Szarkandi J.G."/>
            <person name="Papp V."/>
            <person name="Albert L."/>
            <person name="Andreopoulos W."/>
            <person name="Angelini C."/>
            <person name="Antonin V."/>
            <person name="Barry K.W."/>
            <person name="Bougher N.L."/>
            <person name="Buchanan P."/>
            <person name="Buyck B."/>
            <person name="Bense V."/>
            <person name="Catcheside P."/>
            <person name="Chovatia M."/>
            <person name="Cooper J."/>
            <person name="Damon W."/>
            <person name="Desjardin D."/>
            <person name="Finy P."/>
            <person name="Geml J."/>
            <person name="Haridas S."/>
            <person name="Hughes K."/>
            <person name="Justo A."/>
            <person name="Karasinski D."/>
            <person name="Kautmanova I."/>
            <person name="Kiss B."/>
            <person name="Kocsube S."/>
            <person name="Kotiranta H."/>
            <person name="LaButti K.M."/>
            <person name="Lechner B.E."/>
            <person name="Liimatainen K."/>
            <person name="Lipzen A."/>
            <person name="Lukacs Z."/>
            <person name="Mihaltcheva S."/>
            <person name="Morgado L.N."/>
            <person name="Niskanen T."/>
            <person name="Noordeloos M.E."/>
            <person name="Ohm R.A."/>
            <person name="Ortiz-Santana B."/>
            <person name="Ovrebo C."/>
            <person name="Racz N."/>
            <person name="Riley R."/>
            <person name="Savchenko A."/>
            <person name="Shiryaev A."/>
            <person name="Soop K."/>
            <person name="Spirin V."/>
            <person name="Szebenyi C."/>
            <person name="Tomsovsky M."/>
            <person name="Tulloss R.E."/>
            <person name="Uehling J."/>
            <person name="Grigoriev I.V."/>
            <person name="Vagvolgyi C."/>
            <person name="Papp T."/>
            <person name="Martin F.M."/>
            <person name="Miettinen O."/>
            <person name="Hibbett D.S."/>
            <person name="Nagy L.G."/>
        </authorList>
    </citation>
    <scope>NUCLEOTIDE SEQUENCE [LARGE SCALE GENOMIC DNA]</scope>
    <source>
        <strain evidence="1 2">OMC1185</strain>
    </source>
</reference>
<name>A0A5C3MM41_9AGAM</name>
<accession>A0A5C3MM41</accession>
<evidence type="ECO:0000313" key="2">
    <source>
        <dbReference type="Proteomes" id="UP000305948"/>
    </source>
</evidence>
<dbReference type="AlphaFoldDB" id="A0A5C3MM41"/>
<keyword evidence="2" id="KW-1185">Reference proteome</keyword>
<dbReference type="Proteomes" id="UP000305948">
    <property type="component" value="Unassembled WGS sequence"/>
</dbReference>
<gene>
    <name evidence="1" type="ORF">OE88DRAFT_1091650</name>
</gene>
<sequence>MESQIGTECGCIKDSFLCDACAAAGNMHTKLLSLATILIISVISRAQTNTTCAQCPESLNYQGTTLNLANEFVDPEETPTQFCGYVATHNAGVQAFCIYNNTNGNIVDGDSICPKEVPTGGCWSALVGHGSI</sequence>
<proteinExistence type="predicted"/>